<dbReference type="InterPro" id="IPR054052">
    <property type="entry name" value="Y16Q-like"/>
</dbReference>
<dbReference type="Proteomes" id="UP001625389">
    <property type="component" value="Unassembled WGS sequence"/>
</dbReference>
<evidence type="ECO:0000313" key="1">
    <source>
        <dbReference type="EMBL" id="MFL2028117.1"/>
    </source>
</evidence>
<proteinExistence type="predicted"/>
<dbReference type="Pfam" id="PF21825">
    <property type="entry name" value="crAss001_48"/>
    <property type="match status" value="1"/>
</dbReference>
<sequence length="72" mass="8517">MKTNEQALHDLLLERYDLWQKIDRSNATFSKLPGPQRHLLGMQLDHMHGYLRVLDLRIEDLNKKVSNDMSDL</sequence>
<reference evidence="1 2" key="1">
    <citation type="submission" date="2024-08" db="EMBL/GenBank/DDBJ databases">
        <authorList>
            <person name="Arias E."/>
        </authorList>
    </citation>
    <scope>NUCLEOTIDE SEQUENCE [LARGE SCALE GENOMIC DNA]</scope>
    <source>
        <strain evidence="1 2">FAM 25317</strain>
    </source>
</reference>
<comment type="caution">
    <text evidence="1">The sequence shown here is derived from an EMBL/GenBank/DDBJ whole genome shotgun (WGS) entry which is preliminary data.</text>
</comment>
<evidence type="ECO:0000313" key="2">
    <source>
        <dbReference type="Proteomes" id="UP001625389"/>
    </source>
</evidence>
<dbReference type="RefSeq" id="WP_407136682.1">
    <property type="nucleotide sequence ID" value="NZ_JBGQPK010000001.1"/>
</dbReference>
<organism evidence="1 2">
    <name type="scientific">Loigolactobacillus zhaoyuanensis</name>
    <dbReference type="NCBI Taxonomy" id="2486017"/>
    <lineage>
        <taxon>Bacteria</taxon>
        <taxon>Bacillati</taxon>
        <taxon>Bacillota</taxon>
        <taxon>Bacilli</taxon>
        <taxon>Lactobacillales</taxon>
        <taxon>Lactobacillaceae</taxon>
        <taxon>Loigolactobacillus</taxon>
    </lineage>
</organism>
<gene>
    <name evidence="1" type="ORF">ACEN34_00585</name>
</gene>
<dbReference type="EMBL" id="JBGQPK010000001">
    <property type="protein sequence ID" value="MFL2028117.1"/>
    <property type="molecule type" value="Genomic_DNA"/>
</dbReference>
<accession>A0ABW8U8K8</accession>
<name>A0ABW8U8K8_9LACO</name>
<keyword evidence="2" id="KW-1185">Reference proteome</keyword>
<protein>
    <submittedName>
        <fullName evidence="1">Uncharacterized protein</fullName>
    </submittedName>
</protein>